<sequence>MEIFLFLGLAVFLILSPALWLRPGIHEKRRSALRVAARESGAAIRADKPPLEAVDGLVGYRWRYPQAAPGSDFTLVRDAHASDRLQEAMAGWRWRQAPLPPLSDDNERRLKEVLLALPDDALVVASAPQGLTLWWEESREAKAFEPSLRALVGLVDQLAGSGRHHK</sequence>
<accession>A0A1Q8TEB0</accession>
<comment type="caution">
    <text evidence="1">The sequence shown here is derived from an EMBL/GenBank/DDBJ whole genome shotgun (WGS) entry which is preliminary data.</text>
</comment>
<evidence type="ECO:0000313" key="2">
    <source>
        <dbReference type="Proteomes" id="UP000186806"/>
    </source>
</evidence>
<gene>
    <name evidence="1" type="ORF">BTW10_06470</name>
</gene>
<name>A0A1Q8TEB0_9GAMM</name>
<evidence type="ECO:0000313" key="1">
    <source>
        <dbReference type="EMBL" id="OLO12031.1"/>
    </source>
</evidence>
<organism evidence="1 2">
    <name type="scientific">Chromohalobacter japonicus</name>
    <dbReference type="NCBI Taxonomy" id="223900"/>
    <lineage>
        <taxon>Bacteria</taxon>
        <taxon>Pseudomonadati</taxon>
        <taxon>Pseudomonadota</taxon>
        <taxon>Gammaproteobacteria</taxon>
        <taxon>Oceanospirillales</taxon>
        <taxon>Halomonadaceae</taxon>
        <taxon>Chromohalobacter</taxon>
    </lineage>
</organism>
<keyword evidence="2" id="KW-1185">Reference proteome</keyword>
<proteinExistence type="predicted"/>
<protein>
    <recommendedName>
        <fullName evidence="3">Preprotein translocase subunit YajC</fullName>
    </recommendedName>
</protein>
<dbReference type="Proteomes" id="UP000186806">
    <property type="component" value="Unassembled WGS sequence"/>
</dbReference>
<evidence type="ECO:0008006" key="3">
    <source>
        <dbReference type="Google" id="ProtNLM"/>
    </source>
</evidence>
<reference evidence="1 2" key="1">
    <citation type="submission" date="2016-12" db="EMBL/GenBank/DDBJ databases">
        <title>Draft genome sequences of strains Salinicola socius SMB35, Salinicola sp. MH3R3-1 and Chromohalobacter sp. SMB17 from the Verkhnekamsk potash mining region of Russia.</title>
        <authorList>
            <person name="Mavrodi D.V."/>
            <person name="Olsson B.E."/>
            <person name="Korsakova E.S."/>
            <person name="Pyankova A."/>
            <person name="Mavrodi O.V."/>
            <person name="Plotnikova E.G."/>
        </authorList>
    </citation>
    <scope>NUCLEOTIDE SEQUENCE [LARGE SCALE GENOMIC DNA]</scope>
    <source>
        <strain evidence="1 2">SMB17</strain>
    </source>
</reference>
<dbReference type="RefSeq" id="WP_075368702.1">
    <property type="nucleotide sequence ID" value="NZ_MSDQ01000014.1"/>
</dbReference>
<dbReference type="AlphaFoldDB" id="A0A1Q8TEB0"/>
<dbReference type="EMBL" id="MSDQ01000014">
    <property type="protein sequence ID" value="OLO12031.1"/>
    <property type="molecule type" value="Genomic_DNA"/>
</dbReference>